<sequence>MRGLWEVTYTHPEHTRTTWNYLIPVWDARTEAAARERAQAKHDANAAHFGARIQADDTSELEVLNVMFKPAVLSRERAAAWIALQQNGAITERGWLLSYERGERRRDEAWRTEVGELHMSLRERVHGFGESVAEILQSPEAAASAAWAVEAHTDRFGRVWWDRVRAEIHKAGLSWLWQTPYGMTWIDQA</sequence>
<keyword evidence="2" id="KW-1185">Reference proteome</keyword>
<gene>
    <name evidence="1" type="ORF">GCM10022403_080410</name>
</gene>
<proteinExistence type="predicted"/>
<evidence type="ECO:0000313" key="2">
    <source>
        <dbReference type="Proteomes" id="UP001501009"/>
    </source>
</evidence>
<dbReference type="EMBL" id="BAABDE010000031">
    <property type="protein sequence ID" value="GAA3835591.1"/>
    <property type="molecule type" value="Genomic_DNA"/>
</dbReference>
<protein>
    <submittedName>
        <fullName evidence="1">Uncharacterized protein</fullName>
    </submittedName>
</protein>
<comment type="caution">
    <text evidence="1">The sequence shown here is derived from an EMBL/GenBank/DDBJ whole genome shotgun (WGS) entry which is preliminary data.</text>
</comment>
<reference evidence="2" key="1">
    <citation type="journal article" date="2019" name="Int. J. Syst. Evol. Microbiol.">
        <title>The Global Catalogue of Microorganisms (GCM) 10K type strain sequencing project: providing services to taxonomists for standard genome sequencing and annotation.</title>
        <authorList>
            <consortium name="The Broad Institute Genomics Platform"/>
            <consortium name="The Broad Institute Genome Sequencing Center for Infectious Disease"/>
            <person name="Wu L."/>
            <person name="Ma J."/>
        </authorList>
    </citation>
    <scope>NUCLEOTIDE SEQUENCE [LARGE SCALE GENOMIC DNA]</scope>
    <source>
        <strain evidence="2">JCM 17138</strain>
    </source>
</reference>
<accession>A0ABP7J5W3</accession>
<dbReference type="RefSeq" id="WP_275775939.1">
    <property type="nucleotide sequence ID" value="NZ_BAABDE010000031.1"/>
</dbReference>
<dbReference type="Proteomes" id="UP001501009">
    <property type="component" value="Unassembled WGS sequence"/>
</dbReference>
<evidence type="ECO:0000313" key="1">
    <source>
        <dbReference type="EMBL" id="GAA3835591.1"/>
    </source>
</evidence>
<organism evidence="1 2">
    <name type="scientific">Streptomyces coacervatus</name>
    <dbReference type="NCBI Taxonomy" id="647381"/>
    <lineage>
        <taxon>Bacteria</taxon>
        <taxon>Bacillati</taxon>
        <taxon>Actinomycetota</taxon>
        <taxon>Actinomycetes</taxon>
        <taxon>Kitasatosporales</taxon>
        <taxon>Streptomycetaceae</taxon>
        <taxon>Streptomyces</taxon>
    </lineage>
</organism>
<name>A0ABP7J5W3_9ACTN</name>